<dbReference type="Proteomes" id="UP001154078">
    <property type="component" value="Chromosome 8"/>
</dbReference>
<protein>
    <submittedName>
        <fullName evidence="2">Uncharacterized protein</fullName>
    </submittedName>
</protein>
<feature type="coiled-coil region" evidence="1">
    <location>
        <begin position="49"/>
        <end position="111"/>
    </location>
</feature>
<dbReference type="OrthoDB" id="6775559at2759"/>
<gene>
    <name evidence="2" type="ORF">MELIAE_LOCUS11040</name>
</gene>
<keyword evidence="3" id="KW-1185">Reference proteome</keyword>
<dbReference type="AlphaFoldDB" id="A0A9P0BAZ5"/>
<name>A0A9P0BAZ5_BRAAE</name>
<dbReference type="EMBL" id="OV121139">
    <property type="protein sequence ID" value="CAH0561702.1"/>
    <property type="molecule type" value="Genomic_DNA"/>
</dbReference>
<evidence type="ECO:0000313" key="2">
    <source>
        <dbReference type="EMBL" id="CAH0561702.1"/>
    </source>
</evidence>
<organism evidence="2 3">
    <name type="scientific">Brassicogethes aeneus</name>
    <name type="common">Rape pollen beetle</name>
    <name type="synonym">Meligethes aeneus</name>
    <dbReference type="NCBI Taxonomy" id="1431903"/>
    <lineage>
        <taxon>Eukaryota</taxon>
        <taxon>Metazoa</taxon>
        <taxon>Ecdysozoa</taxon>
        <taxon>Arthropoda</taxon>
        <taxon>Hexapoda</taxon>
        <taxon>Insecta</taxon>
        <taxon>Pterygota</taxon>
        <taxon>Neoptera</taxon>
        <taxon>Endopterygota</taxon>
        <taxon>Coleoptera</taxon>
        <taxon>Polyphaga</taxon>
        <taxon>Cucujiformia</taxon>
        <taxon>Nitidulidae</taxon>
        <taxon>Meligethinae</taxon>
        <taxon>Brassicogethes</taxon>
    </lineage>
</organism>
<proteinExistence type="predicted"/>
<sequence>MLCDTLLHLSCAERKGFKSFGRVLGICVQCEENITSPSCDPKSKDIYLLAKVNNKLNRYEAMAKKLSVDNTELKKKVEDYSQKNAELKESALKHKREIEILNDLVSEIKDKNGLLVEKNEYLNEKNAELNAKCKKIEAGLTSTYAQVTSNNTKYKYLGNVNTTQSIIITPKETQTAEKTKSDIVNNIDLESLKVKVISVKKMNEGRIKVICCNEDGTEKLKNEIHDTMENKYETNVEKFEMPKIKIVGIQI</sequence>
<keyword evidence="1" id="KW-0175">Coiled coil</keyword>
<evidence type="ECO:0000313" key="3">
    <source>
        <dbReference type="Proteomes" id="UP001154078"/>
    </source>
</evidence>
<accession>A0A9P0BAZ5</accession>
<evidence type="ECO:0000256" key="1">
    <source>
        <dbReference type="SAM" id="Coils"/>
    </source>
</evidence>
<reference evidence="2" key="1">
    <citation type="submission" date="2021-12" db="EMBL/GenBank/DDBJ databases">
        <authorList>
            <person name="King R."/>
        </authorList>
    </citation>
    <scope>NUCLEOTIDE SEQUENCE</scope>
</reference>